<evidence type="ECO:0000256" key="3">
    <source>
        <dbReference type="ARBA" id="ARBA00007186"/>
    </source>
</evidence>
<dbReference type="PANTHER" id="PTHR43576:SF2">
    <property type="entry name" value="INTRACELLULAR EXO-ALPHA-L-ARABINOFURANOSIDASE 2"/>
    <property type="match status" value="1"/>
</dbReference>
<dbReference type="Gene3D" id="2.60.40.1180">
    <property type="entry name" value="Golgi alpha-mannosidase II"/>
    <property type="match status" value="1"/>
</dbReference>
<evidence type="ECO:0000259" key="9">
    <source>
        <dbReference type="SMART" id="SM00813"/>
    </source>
</evidence>
<gene>
    <name evidence="10" type="ORF">AMD02_10250</name>
</gene>
<comment type="subunit">
    <text evidence="4">Homohexamer; trimer of dimers.</text>
</comment>
<dbReference type="InterPro" id="IPR013780">
    <property type="entry name" value="Glyco_hydro_b"/>
</dbReference>
<feature type="domain" description="Alpha-L-arabinofuranosidase C-terminal" evidence="9">
    <location>
        <begin position="296"/>
        <end position="490"/>
    </location>
</feature>
<dbReference type="PATRIC" id="fig|136160.3.peg.2437"/>
<keyword evidence="6" id="KW-0378">Hydrolase</keyword>
<reference evidence="10" key="1">
    <citation type="submission" date="2015-08" db="EMBL/GenBank/DDBJ databases">
        <title>Complete DNA Sequence of Pseudomonas syringae pv. actinidiae, the Causal Agent of Kiwifruit Canker Disease.</title>
        <authorList>
            <person name="Rikkerink E.H.A."/>
            <person name="Fineran P.C."/>
        </authorList>
    </citation>
    <scope>NUCLEOTIDE SEQUENCE</scope>
    <source>
        <strain evidence="10">DSM 13666</strain>
    </source>
</reference>
<dbReference type="PANTHER" id="PTHR43576">
    <property type="entry name" value="ALPHA-L-ARABINOFURANOSIDASE C-RELATED"/>
    <property type="match status" value="1"/>
</dbReference>
<comment type="pathway">
    <text evidence="2">Glycan metabolism.</text>
</comment>
<evidence type="ECO:0000256" key="5">
    <source>
        <dbReference type="ARBA" id="ARBA00012670"/>
    </source>
</evidence>
<dbReference type="SUPFAM" id="SSF51445">
    <property type="entry name" value="(Trans)glycosidases"/>
    <property type="match status" value="1"/>
</dbReference>
<dbReference type="RefSeq" id="WP_053431244.1">
    <property type="nucleotide sequence ID" value="NZ_CP040441.1"/>
</dbReference>
<evidence type="ECO:0000256" key="1">
    <source>
        <dbReference type="ARBA" id="ARBA00001462"/>
    </source>
</evidence>
<dbReference type="GO" id="GO:0046373">
    <property type="term" value="P:L-arabinose metabolic process"/>
    <property type="evidence" value="ECO:0007669"/>
    <property type="project" value="InterPro"/>
</dbReference>
<accession>A0A0M0KKP8</accession>
<dbReference type="InterPro" id="IPR017853">
    <property type="entry name" value="GH"/>
</dbReference>
<comment type="caution">
    <text evidence="10">The sequence shown here is derived from an EMBL/GenBank/DDBJ whole genome shotgun (WGS) entry which is preliminary data.</text>
</comment>
<dbReference type="Pfam" id="PF22848">
    <property type="entry name" value="ASD1_dom"/>
    <property type="match status" value="1"/>
</dbReference>
<organism evidence="10">
    <name type="scientific">Halalkalibacterium halodurans</name>
    <name type="common">Bacillus halodurans</name>
    <dbReference type="NCBI Taxonomy" id="86665"/>
    <lineage>
        <taxon>Bacteria</taxon>
        <taxon>Bacillati</taxon>
        <taxon>Bacillota</taxon>
        <taxon>Bacilli</taxon>
        <taxon>Bacillales</taxon>
        <taxon>Bacillaceae</taxon>
        <taxon>Halalkalibacterium (ex Joshi et al. 2022)</taxon>
    </lineage>
</organism>
<dbReference type="InterPro" id="IPR010720">
    <property type="entry name" value="Alpha-L-AF_C"/>
</dbReference>
<keyword evidence="8" id="KW-0326">Glycosidase</keyword>
<dbReference type="SMART" id="SM00813">
    <property type="entry name" value="Alpha-L-AF_C"/>
    <property type="match status" value="1"/>
</dbReference>
<evidence type="ECO:0000313" key="10">
    <source>
        <dbReference type="EMBL" id="KOO39182.1"/>
    </source>
</evidence>
<dbReference type="AlphaFoldDB" id="A0A0M0KKP8"/>
<dbReference type="GO" id="GO:0000272">
    <property type="term" value="P:polysaccharide catabolic process"/>
    <property type="evidence" value="ECO:0007669"/>
    <property type="project" value="TreeGrafter"/>
</dbReference>
<dbReference type="EC" id="3.2.1.55" evidence="5"/>
<dbReference type="EMBL" id="LILD01000001">
    <property type="protein sequence ID" value="KOO39182.1"/>
    <property type="molecule type" value="Genomic_DNA"/>
</dbReference>
<proteinExistence type="inferred from homology"/>
<dbReference type="Gene3D" id="3.20.20.80">
    <property type="entry name" value="Glycosidases"/>
    <property type="match status" value="1"/>
</dbReference>
<keyword evidence="7" id="KW-0119">Carbohydrate metabolism</keyword>
<evidence type="ECO:0000256" key="7">
    <source>
        <dbReference type="ARBA" id="ARBA00023277"/>
    </source>
</evidence>
<evidence type="ECO:0000256" key="4">
    <source>
        <dbReference type="ARBA" id="ARBA00011165"/>
    </source>
</evidence>
<comment type="catalytic activity">
    <reaction evidence="1">
        <text>Hydrolysis of terminal non-reducing alpha-L-arabinofuranoside residues in alpha-L-arabinosides.</text>
        <dbReference type="EC" id="3.2.1.55"/>
    </reaction>
</comment>
<sequence length="498" mass="56862">MKQSIKVYTDLEHGKISKHIYGHFSEHLGRCIYEGLWVGEDSPIPNTEGIRNDVLGALQELNIPILRWPGGCFADEYHWKDGVGPRENRKRMVNTHWGGVVENNHFGTHEFMRLCELLGAEPYICGNVGSGTVQEMQEWVEYMTFDGESPMANWRTENGREEPWALKYFGVGNENWGCGGHMRPEYYADLYRRYQTYVRNYGDNKIYKIAGGANVDDYRWTEVLMREAAHLMDGLSLHYYTIPGDFWKGKGSALDDRESEWFKTLKKSFRMDELLTKHSTIMDRYDPEKRVGLIVDEWGTWFDVEPGTNPGFLYQQNTIRDALVAGVHFHIFHEHNDRVHMANIAQMVNVLQAMVLTEGEQMLLTPTYHVFNMYKVHQDATRLEVNADVGTYKFGDDELPAVTVSASKDNEGAIHVSVCHLDPHRDTDLTLKLSGLNKSLSASSVSVELLTANELNAHNTFERPNEVEPVPYEPASVSGHEMELKVPASSVLRVTIRP</sequence>
<dbReference type="GeneID" id="87597471"/>
<dbReference type="Pfam" id="PF06964">
    <property type="entry name" value="Alpha-L-AF_C"/>
    <property type="match status" value="1"/>
</dbReference>
<dbReference type="GO" id="GO:0046556">
    <property type="term" value="F:alpha-L-arabinofuranosidase activity"/>
    <property type="evidence" value="ECO:0007669"/>
    <property type="project" value="UniProtKB-EC"/>
</dbReference>
<evidence type="ECO:0000256" key="6">
    <source>
        <dbReference type="ARBA" id="ARBA00022801"/>
    </source>
</evidence>
<protein>
    <recommendedName>
        <fullName evidence="5">non-reducing end alpha-L-arabinofuranosidase</fullName>
        <ecNumber evidence="5">3.2.1.55</ecNumber>
    </recommendedName>
</protein>
<comment type="similarity">
    <text evidence="3">Belongs to the glycosyl hydrolase 51 family.</text>
</comment>
<dbReference type="SUPFAM" id="SSF51011">
    <property type="entry name" value="Glycosyl hydrolase domain"/>
    <property type="match status" value="1"/>
</dbReference>
<evidence type="ECO:0000256" key="8">
    <source>
        <dbReference type="ARBA" id="ARBA00023295"/>
    </source>
</evidence>
<evidence type="ECO:0000256" key="2">
    <source>
        <dbReference type="ARBA" id="ARBA00004881"/>
    </source>
</evidence>
<dbReference type="InterPro" id="IPR055235">
    <property type="entry name" value="ASD1_cat"/>
</dbReference>
<name>A0A0M0KKP8_ALKHA</name>